<dbReference type="PROSITE" id="PS51198">
    <property type="entry name" value="UVRD_HELICASE_ATP_BIND"/>
    <property type="match status" value="1"/>
</dbReference>
<keyword evidence="2 10" id="KW-0378">Hydrolase</keyword>
<dbReference type="Pfam" id="PF13245">
    <property type="entry name" value="AAA_19"/>
    <property type="match status" value="1"/>
</dbReference>
<evidence type="ECO:0000256" key="3">
    <source>
        <dbReference type="ARBA" id="ARBA00022806"/>
    </source>
</evidence>
<evidence type="ECO:0000256" key="8">
    <source>
        <dbReference type="ARBA" id="ARBA00034923"/>
    </source>
</evidence>
<accession>A0ABV6ZRE6</accession>
<keyword evidence="5" id="KW-0413">Isomerase</keyword>
<dbReference type="EMBL" id="JBHGPK010000043">
    <property type="protein sequence ID" value="MFC2254758.1"/>
    <property type="molecule type" value="Genomic_DNA"/>
</dbReference>
<evidence type="ECO:0000256" key="5">
    <source>
        <dbReference type="ARBA" id="ARBA00023235"/>
    </source>
</evidence>
<proteinExistence type="predicted"/>
<evidence type="ECO:0000256" key="4">
    <source>
        <dbReference type="ARBA" id="ARBA00022840"/>
    </source>
</evidence>
<keyword evidence="3 10" id="KW-0347">Helicase</keyword>
<reference evidence="12 13" key="1">
    <citation type="submission" date="2024-09" db="EMBL/GenBank/DDBJ databases">
        <title>Description of Labrys sedimenti sp. nov., isolated from a diclofenac-degrading enrichment culture, and genome-based reclassification of Labrys portucalensis as a later heterotypic synonym of Labrys neptuniae.</title>
        <authorList>
            <person name="Tancsics A."/>
            <person name="Csepanyi A."/>
        </authorList>
    </citation>
    <scope>NUCLEOTIDE SEQUENCE [LARGE SCALE GENOMIC DNA]</scope>
    <source>
        <strain evidence="12 13">LMG 23412</strain>
    </source>
</reference>
<keyword evidence="4 10" id="KW-0067">ATP-binding</keyword>
<dbReference type="InterPro" id="IPR014016">
    <property type="entry name" value="UvrD-like_ATP-bd"/>
</dbReference>
<comment type="catalytic activity">
    <reaction evidence="9">
        <text>ATP + H2O = ADP + phosphate + H(+)</text>
        <dbReference type="Rhea" id="RHEA:13065"/>
        <dbReference type="ChEBI" id="CHEBI:15377"/>
        <dbReference type="ChEBI" id="CHEBI:15378"/>
        <dbReference type="ChEBI" id="CHEBI:30616"/>
        <dbReference type="ChEBI" id="CHEBI:43474"/>
        <dbReference type="ChEBI" id="CHEBI:456216"/>
        <dbReference type="EC" id="5.6.2.4"/>
    </reaction>
</comment>
<comment type="caution">
    <text evidence="12">The sequence shown here is derived from an EMBL/GenBank/DDBJ whole genome shotgun (WGS) entry which is preliminary data.</text>
</comment>
<dbReference type="PANTHER" id="PTHR11070:SF2">
    <property type="entry name" value="ATP-DEPENDENT DNA HELICASE SRS2"/>
    <property type="match status" value="1"/>
</dbReference>
<sequence length="632" mass="71640">MDQAGLSLEPEVKAVLDHLANGTDFLLSGGAGSGKTYSLVQVIGELLRTDRSSAIACITYTNAAVHEIESRISSDRLSVSTIHDFLWAVIGSFQTELRLTLTGLMEGEDPKINPGSVAIAAEMFAGKAIQYKEYTVLGEGIVSHDEVIVLARAMFDKYPKLGDVVRDRFRYILVDEYQDTAHAVVEILLDILPKSGRRGNCGFFGDAMQAIYEDGIGDLRPYVAKGAVLEVQKEQNRRNPRLVYELANNLRTDGLRQRASADISAPNMKGGEVREGQIRFYYSTGDEDRLQEIRDHLAWDFADVVETKELNLTHNLIAPQAGFGDLMAIYDKDGVIGFRDRIVKYIKDTDDIAKYDDLTFGEVVAALQAGKGVKELNKVSPTAGMKDFIRQHPELLADAYGRNFRAFRRMYVDKDQLIDDKKQSEADLARKGSKRCDFIKHVFQIQQVVHLYEERRYNEFLRLTQFRINRAADKVRLKEHVEAIAGMSERPVIEVIEYAHQNGLCRIDDRLGEFRERKGYLYDRLVVVPYLSYQKLYAYLEGRTTYSTQHKIKGREFDRVFVVLDSGGWNNYNFNNLFEIDGNPSVLARTQKLFYVCCTRAKETLAVYFRNPSPRALAQANSWFGAANCIKL</sequence>
<evidence type="ECO:0000259" key="11">
    <source>
        <dbReference type="PROSITE" id="PS51198"/>
    </source>
</evidence>
<dbReference type="EC" id="5.6.2.4" evidence="7"/>
<dbReference type="Proteomes" id="UP001595190">
    <property type="component" value="Unassembled WGS sequence"/>
</dbReference>
<feature type="binding site" evidence="10">
    <location>
        <begin position="29"/>
        <end position="36"/>
    </location>
    <ligand>
        <name>ATP</name>
        <dbReference type="ChEBI" id="CHEBI:30616"/>
    </ligand>
</feature>
<organism evidence="12 13">
    <name type="scientific">Labrys neptuniae</name>
    <dbReference type="NCBI Taxonomy" id="376174"/>
    <lineage>
        <taxon>Bacteria</taxon>
        <taxon>Pseudomonadati</taxon>
        <taxon>Pseudomonadota</taxon>
        <taxon>Alphaproteobacteria</taxon>
        <taxon>Hyphomicrobiales</taxon>
        <taxon>Xanthobacteraceae</taxon>
        <taxon>Labrys</taxon>
    </lineage>
</organism>
<gene>
    <name evidence="12" type="ORF">ACETRX_34450</name>
</gene>
<dbReference type="Gene3D" id="3.40.50.300">
    <property type="entry name" value="P-loop containing nucleotide triphosphate hydrolases"/>
    <property type="match status" value="2"/>
</dbReference>
<keyword evidence="1 10" id="KW-0547">Nucleotide-binding</keyword>
<evidence type="ECO:0000256" key="2">
    <source>
        <dbReference type="ARBA" id="ARBA00022801"/>
    </source>
</evidence>
<dbReference type="InterPro" id="IPR027417">
    <property type="entry name" value="P-loop_NTPase"/>
</dbReference>
<evidence type="ECO:0000256" key="9">
    <source>
        <dbReference type="ARBA" id="ARBA00048988"/>
    </source>
</evidence>
<name>A0ABV6ZRE6_9HYPH</name>
<dbReference type="SUPFAM" id="SSF52540">
    <property type="entry name" value="P-loop containing nucleoside triphosphate hydrolases"/>
    <property type="match status" value="1"/>
</dbReference>
<comment type="catalytic activity">
    <reaction evidence="6">
        <text>Couples ATP hydrolysis with the unwinding of duplex DNA by translocating in the 3'-5' direction.</text>
        <dbReference type="EC" id="5.6.2.4"/>
    </reaction>
</comment>
<evidence type="ECO:0000313" key="12">
    <source>
        <dbReference type="EMBL" id="MFC2254758.1"/>
    </source>
</evidence>
<protein>
    <recommendedName>
        <fullName evidence="7">DNA 3'-5' helicase</fullName>
        <ecNumber evidence="7">5.6.2.4</ecNumber>
    </recommendedName>
    <alternativeName>
        <fullName evidence="8">DNA 3'-5' helicase II</fullName>
    </alternativeName>
</protein>
<feature type="domain" description="UvrD-like helicase ATP-binding" evidence="11">
    <location>
        <begin position="8"/>
        <end position="253"/>
    </location>
</feature>
<evidence type="ECO:0000256" key="1">
    <source>
        <dbReference type="ARBA" id="ARBA00022741"/>
    </source>
</evidence>
<dbReference type="InterPro" id="IPR000212">
    <property type="entry name" value="DNA_helicase_UvrD/REP"/>
</dbReference>
<evidence type="ECO:0000313" key="13">
    <source>
        <dbReference type="Proteomes" id="UP001595190"/>
    </source>
</evidence>
<dbReference type="Pfam" id="PF13361">
    <property type="entry name" value="UvrD_C"/>
    <property type="match status" value="1"/>
</dbReference>
<dbReference type="InterPro" id="IPR014017">
    <property type="entry name" value="DNA_helicase_UvrD-like_C"/>
</dbReference>
<evidence type="ECO:0000256" key="6">
    <source>
        <dbReference type="ARBA" id="ARBA00034617"/>
    </source>
</evidence>
<dbReference type="RefSeq" id="WP_394315380.1">
    <property type="nucleotide sequence ID" value="NZ_JBHGPK010000043.1"/>
</dbReference>
<evidence type="ECO:0000256" key="7">
    <source>
        <dbReference type="ARBA" id="ARBA00034808"/>
    </source>
</evidence>
<dbReference type="PANTHER" id="PTHR11070">
    <property type="entry name" value="UVRD / RECB / PCRA DNA HELICASE FAMILY MEMBER"/>
    <property type="match status" value="1"/>
</dbReference>
<evidence type="ECO:0000256" key="10">
    <source>
        <dbReference type="PROSITE-ProRule" id="PRU00560"/>
    </source>
</evidence>